<dbReference type="Proteomes" id="UP000050515">
    <property type="component" value="Unassembled WGS sequence"/>
</dbReference>
<name>A0A0P9F4M5_9ARCH</name>
<evidence type="ECO:0000256" key="18">
    <source>
        <dbReference type="ARBA" id="ARBA00049504"/>
    </source>
</evidence>
<evidence type="ECO:0000256" key="8">
    <source>
        <dbReference type="ARBA" id="ARBA00022573"/>
    </source>
</evidence>
<comment type="pathway">
    <text evidence="3 19">Cofactor biosynthesis; adenosylcobalamin biosynthesis; adenosylcobalamin from cob(II)yrinate a,c-diamide: step 7/7.</text>
</comment>
<dbReference type="EMBL" id="LJCQ01000191">
    <property type="protein sequence ID" value="KPV46719.1"/>
    <property type="molecule type" value="Genomic_DNA"/>
</dbReference>
<dbReference type="UniPathway" id="UPA00148">
    <property type="reaction ID" value="UER00238"/>
</dbReference>
<evidence type="ECO:0000256" key="3">
    <source>
        <dbReference type="ARBA" id="ARBA00004663"/>
    </source>
</evidence>
<keyword evidence="7 19" id="KW-1003">Cell membrane</keyword>
<dbReference type="EMBL" id="LKBG01000275">
    <property type="protein sequence ID" value="KQB33815.1"/>
    <property type="molecule type" value="Genomic_DNA"/>
</dbReference>
<keyword evidence="10 19" id="KW-0812">Transmembrane</keyword>
<feature type="transmembrane region" description="Helical" evidence="19">
    <location>
        <begin position="232"/>
        <end position="248"/>
    </location>
</feature>
<dbReference type="AlphaFoldDB" id="A0A0P9F4M5"/>
<evidence type="ECO:0000256" key="4">
    <source>
        <dbReference type="ARBA" id="ARBA00010561"/>
    </source>
</evidence>
<dbReference type="Proteomes" id="UP000050320">
    <property type="component" value="Unassembled WGS sequence"/>
</dbReference>
<organism evidence="20 23">
    <name type="scientific">Acidiplasma aeolicum</name>
    <dbReference type="NCBI Taxonomy" id="507754"/>
    <lineage>
        <taxon>Archaea</taxon>
        <taxon>Methanobacteriati</taxon>
        <taxon>Thermoplasmatota</taxon>
        <taxon>Thermoplasmata</taxon>
        <taxon>Thermoplasmatales</taxon>
        <taxon>Ferroplasmaceae</taxon>
        <taxon>Acidiplasma</taxon>
    </lineage>
</organism>
<feature type="transmembrane region" description="Helical" evidence="19">
    <location>
        <begin position="58"/>
        <end position="83"/>
    </location>
</feature>
<keyword evidence="22" id="KW-1185">Reference proteome</keyword>
<evidence type="ECO:0000313" key="20">
    <source>
        <dbReference type="EMBL" id="KPV46719.1"/>
    </source>
</evidence>
<evidence type="ECO:0000256" key="16">
    <source>
        <dbReference type="ARBA" id="ARBA00032853"/>
    </source>
</evidence>
<evidence type="ECO:0000256" key="19">
    <source>
        <dbReference type="HAMAP-Rule" id="MF_00719"/>
    </source>
</evidence>
<dbReference type="HAMAP" id="MF_00719">
    <property type="entry name" value="CobS"/>
    <property type="match status" value="1"/>
</dbReference>
<keyword evidence="11 19" id="KW-0460">Magnesium</keyword>
<evidence type="ECO:0000313" key="23">
    <source>
        <dbReference type="Proteomes" id="UP000050515"/>
    </source>
</evidence>
<comment type="catalytic activity">
    <reaction evidence="17 19">
        <text>alpha-ribazole + adenosylcob(III)inamide-GDP = adenosylcob(III)alamin + GMP + H(+)</text>
        <dbReference type="Rhea" id="RHEA:16049"/>
        <dbReference type="ChEBI" id="CHEBI:10329"/>
        <dbReference type="ChEBI" id="CHEBI:15378"/>
        <dbReference type="ChEBI" id="CHEBI:18408"/>
        <dbReference type="ChEBI" id="CHEBI:58115"/>
        <dbReference type="ChEBI" id="CHEBI:60487"/>
        <dbReference type="EC" id="2.7.8.26"/>
    </reaction>
</comment>
<feature type="transmembrane region" description="Helical" evidence="19">
    <location>
        <begin position="104"/>
        <end position="124"/>
    </location>
</feature>
<dbReference type="RefSeq" id="WP_054964123.1">
    <property type="nucleotide sequence ID" value="NZ_JBBYJF010000010.1"/>
</dbReference>
<evidence type="ECO:0000256" key="12">
    <source>
        <dbReference type="ARBA" id="ARBA00022989"/>
    </source>
</evidence>
<evidence type="ECO:0000256" key="10">
    <source>
        <dbReference type="ARBA" id="ARBA00022692"/>
    </source>
</evidence>
<dbReference type="Pfam" id="PF02654">
    <property type="entry name" value="CobS"/>
    <property type="match status" value="1"/>
</dbReference>
<feature type="transmembrane region" description="Helical" evidence="19">
    <location>
        <begin position="174"/>
        <end position="207"/>
    </location>
</feature>
<feature type="transmembrane region" description="Helical" evidence="19">
    <location>
        <begin position="6"/>
        <end position="24"/>
    </location>
</feature>
<dbReference type="NCBIfam" id="TIGR00317">
    <property type="entry name" value="cobS"/>
    <property type="match status" value="1"/>
</dbReference>
<keyword evidence="12 19" id="KW-1133">Transmembrane helix</keyword>
<evidence type="ECO:0000256" key="2">
    <source>
        <dbReference type="ARBA" id="ARBA00004651"/>
    </source>
</evidence>
<keyword evidence="13 19" id="KW-0472">Membrane</keyword>
<gene>
    <name evidence="19" type="primary">cobS</name>
    <name evidence="21" type="ORF">AOG54_01670</name>
    <name evidence="20" type="ORF">SE19_04305</name>
</gene>
<dbReference type="GO" id="GO:0051073">
    <property type="term" value="F:adenosylcobinamide-GDP ribazoletransferase activity"/>
    <property type="evidence" value="ECO:0007669"/>
    <property type="project" value="UniProtKB-UniRule"/>
</dbReference>
<evidence type="ECO:0000256" key="13">
    <source>
        <dbReference type="ARBA" id="ARBA00023136"/>
    </source>
</evidence>
<dbReference type="OrthoDB" id="11748at2157"/>
<feature type="transmembrane region" description="Helical" evidence="19">
    <location>
        <begin position="31"/>
        <end position="52"/>
    </location>
</feature>
<evidence type="ECO:0000256" key="11">
    <source>
        <dbReference type="ARBA" id="ARBA00022842"/>
    </source>
</evidence>
<dbReference type="GO" id="GO:0009236">
    <property type="term" value="P:cobalamin biosynthetic process"/>
    <property type="evidence" value="ECO:0007669"/>
    <property type="project" value="UniProtKB-UniRule"/>
</dbReference>
<evidence type="ECO:0000256" key="14">
    <source>
        <dbReference type="ARBA" id="ARBA00025228"/>
    </source>
</evidence>
<sequence length="250" mass="28004">MNKILNGFISAISFFTVIPFKGSYEINYYTVLFISAVGIITGAIAGIIFYLISNYSSLIAAAFSISFILLIYGFNHLDALADFGDSLMARGNAEKRQQVIKDRYTGSGGFGLVFVIYLMSVALLSYFHGYYGFLAIIYAEVSSRFIMVFSLYKTKAFGSGLGKTFTSIISDNKIIIIINLLPVLIISIFDVYYILAFVIVFLIMHLLKRQIINLYDGINGDIAGSLGEMGRFLMYFMLFIFLILKIKLML</sequence>
<comment type="subcellular location">
    <subcellularLocation>
        <location evidence="2 19">Cell membrane</location>
        <topology evidence="2 19">Multi-pass membrane protein</topology>
    </subcellularLocation>
</comment>
<evidence type="ECO:0000256" key="5">
    <source>
        <dbReference type="ARBA" id="ARBA00013200"/>
    </source>
</evidence>
<feature type="transmembrane region" description="Helical" evidence="19">
    <location>
        <begin position="130"/>
        <end position="153"/>
    </location>
</feature>
<evidence type="ECO:0000256" key="9">
    <source>
        <dbReference type="ARBA" id="ARBA00022679"/>
    </source>
</evidence>
<comment type="cofactor">
    <cofactor evidence="1 19">
        <name>Mg(2+)</name>
        <dbReference type="ChEBI" id="CHEBI:18420"/>
    </cofactor>
</comment>
<evidence type="ECO:0000256" key="15">
    <source>
        <dbReference type="ARBA" id="ARBA00032605"/>
    </source>
</evidence>
<comment type="catalytic activity">
    <reaction evidence="18 19">
        <text>alpha-ribazole 5'-phosphate + adenosylcob(III)inamide-GDP = adenosylcob(III)alamin 5'-phosphate + GMP + H(+)</text>
        <dbReference type="Rhea" id="RHEA:23560"/>
        <dbReference type="ChEBI" id="CHEBI:15378"/>
        <dbReference type="ChEBI" id="CHEBI:57918"/>
        <dbReference type="ChEBI" id="CHEBI:58115"/>
        <dbReference type="ChEBI" id="CHEBI:60487"/>
        <dbReference type="ChEBI" id="CHEBI:60493"/>
        <dbReference type="EC" id="2.7.8.26"/>
    </reaction>
</comment>
<keyword evidence="9 19" id="KW-0808">Transferase</keyword>
<dbReference type="EC" id="2.7.8.26" evidence="5 19"/>
<dbReference type="GO" id="GO:0008818">
    <property type="term" value="F:cobalamin 5'-phosphate synthase activity"/>
    <property type="evidence" value="ECO:0007669"/>
    <property type="project" value="UniProtKB-UniRule"/>
</dbReference>
<protein>
    <recommendedName>
        <fullName evidence="6 19">Adenosylcobinamide-GDP ribazoletransferase</fullName>
        <ecNumber evidence="5 19">2.7.8.26</ecNumber>
    </recommendedName>
    <alternativeName>
        <fullName evidence="16 19">Cobalamin synthase</fullName>
    </alternativeName>
    <alternativeName>
        <fullName evidence="15 19">Cobalamin-5'-phosphate synthase</fullName>
    </alternativeName>
</protein>
<reference evidence="20 23" key="1">
    <citation type="submission" date="2015-09" db="EMBL/GenBank/DDBJ databases">
        <title>Draft genome sequence of Acidiplasma aeolicum DSM 18409.</title>
        <authorList>
            <person name="Hemp J."/>
        </authorList>
    </citation>
    <scope>NUCLEOTIDE SEQUENCE [LARGE SCALE GENOMIC DNA]</scope>
    <source>
        <strain evidence="20 23">V</strain>
    </source>
</reference>
<evidence type="ECO:0000313" key="21">
    <source>
        <dbReference type="EMBL" id="KQB33815.1"/>
    </source>
</evidence>
<proteinExistence type="inferred from homology"/>
<evidence type="ECO:0000256" key="6">
    <source>
        <dbReference type="ARBA" id="ARBA00015850"/>
    </source>
</evidence>
<evidence type="ECO:0000256" key="7">
    <source>
        <dbReference type="ARBA" id="ARBA00022475"/>
    </source>
</evidence>
<dbReference type="InterPro" id="IPR003805">
    <property type="entry name" value="CobS"/>
</dbReference>
<evidence type="ECO:0000313" key="22">
    <source>
        <dbReference type="Proteomes" id="UP000050320"/>
    </source>
</evidence>
<evidence type="ECO:0000256" key="17">
    <source>
        <dbReference type="ARBA" id="ARBA00048623"/>
    </source>
</evidence>
<dbReference type="PANTHER" id="PTHR34148:SF1">
    <property type="entry name" value="ADENOSYLCOBINAMIDE-GDP RIBAZOLETRANSFERASE"/>
    <property type="match status" value="1"/>
</dbReference>
<comment type="similarity">
    <text evidence="4 19">Belongs to the CobS family.</text>
</comment>
<comment type="function">
    <text evidence="14 19">Joins adenosylcobinamide-GDP and alpha-ribazole to generate adenosylcobalamin (Ado-cobalamin). Also synthesizes adenosylcobalamin 5'-phosphate from adenosylcobinamide-GDP and alpha-ribazole 5'-phosphate.</text>
</comment>
<evidence type="ECO:0000256" key="1">
    <source>
        <dbReference type="ARBA" id="ARBA00001946"/>
    </source>
</evidence>
<keyword evidence="8 19" id="KW-0169">Cobalamin biosynthesis</keyword>
<reference evidence="21 22" key="2">
    <citation type="submission" date="2015-09" db="EMBL/GenBank/DDBJ databases">
        <title>Heavy metals and arsenic resistance mechanisms in polyextremophilic archaea of the family Ferroplasmaceae.</title>
        <authorList>
            <person name="Bulaev A.G."/>
            <person name="Kanygina A.V."/>
        </authorList>
    </citation>
    <scope>NUCLEOTIDE SEQUENCE [LARGE SCALE GENOMIC DNA]</scope>
    <source>
        <strain evidence="21 22">VT</strain>
    </source>
</reference>
<dbReference type="PATRIC" id="fig|507754.4.peg.442"/>
<accession>A0A0P9F4M5</accession>
<dbReference type="PANTHER" id="PTHR34148">
    <property type="entry name" value="ADENOSYLCOBINAMIDE-GDP RIBAZOLETRANSFERASE"/>
    <property type="match status" value="1"/>
</dbReference>
<comment type="caution">
    <text evidence="20">The sequence shown here is derived from an EMBL/GenBank/DDBJ whole genome shotgun (WGS) entry which is preliminary data.</text>
</comment>
<dbReference type="GO" id="GO:0005886">
    <property type="term" value="C:plasma membrane"/>
    <property type="evidence" value="ECO:0007669"/>
    <property type="project" value="UniProtKB-SubCell"/>
</dbReference>